<reference evidence="1 2" key="1">
    <citation type="journal article" date="2008" name="Appl. Environ. Microbiol.">
        <title>Genomic insights into Mn(II) oxidation by the marine alphaproteobacterium Aurantimonas sp. strain SI85-9A1.</title>
        <authorList>
            <person name="Dick G.J."/>
            <person name="Podell S."/>
            <person name="Johnson H.A."/>
            <person name="Rivera-Espinoza Y."/>
            <person name="Bernier-Latmani R."/>
            <person name="McCarthy J.K."/>
            <person name="Torpey J.W."/>
            <person name="Clement B.G."/>
            <person name="Gaasterland T."/>
            <person name="Tebo B.M."/>
        </authorList>
    </citation>
    <scope>NUCLEOTIDE SEQUENCE [LARGE SCALE GENOMIC DNA]</scope>
    <source>
        <strain evidence="1 2">SI85-9A1</strain>
    </source>
</reference>
<accession>Q1YJR7</accession>
<evidence type="ECO:0000313" key="1">
    <source>
        <dbReference type="EMBL" id="EAS50806.1"/>
    </source>
</evidence>
<dbReference type="EMBL" id="AAPJ01000002">
    <property type="protein sequence ID" value="EAS50806.1"/>
    <property type="molecule type" value="Genomic_DNA"/>
</dbReference>
<dbReference type="BioCyc" id="AURANTIMONAS:SI859A1_00931-MONOMER"/>
<protein>
    <submittedName>
        <fullName evidence="1">Uncharacterized protein</fullName>
    </submittedName>
</protein>
<proteinExistence type="predicted"/>
<name>Q1YJR7_AURMS</name>
<evidence type="ECO:0000313" key="2">
    <source>
        <dbReference type="Proteomes" id="UP000000321"/>
    </source>
</evidence>
<gene>
    <name evidence="1" type="ORF">SI859A1_00931</name>
</gene>
<dbReference type="Proteomes" id="UP000000321">
    <property type="component" value="Unassembled WGS sequence"/>
</dbReference>
<keyword evidence="2" id="KW-1185">Reference proteome</keyword>
<dbReference type="HOGENOM" id="CLU_1608963_0_0_5"/>
<organism evidence="1 2">
    <name type="scientific">Aurantimonas manganoxydans (strain ATCC BAA-1229 / DSM 21871 / SI85-9A1)</name>
    <dbReference type="NCBI Taxonomy" id="287752"/>
    <lineage>
        <taxon>Bacteria</taxon>
        <taxon>Pseudomonadati</taxon>
        <taxon>Pseudomonadota</taxon>
        <taxon>Alphaproteobacteria</taxon>
        <taxon>Hyphomicrobiales</taxon>
        <taxon>Aurantimonadaceae</taxon>
        <taxon>Aurantimonas</taxon>
    </lineage>
</organism>
<sequence length="165" mass="18443">MADILSEVIWGRILVWAPDNAGRSPFRLPRGAVARSRQAGDVSAASALTADSKWIDRRLRPAAGCNSYSGKEPSMIDHQPSRETDARCYWCIAKALSTAKRRGRRGEIETCLTDAEDIWIHSDAAMRERYARLLDANRPGWRGALLADLREAGWQEFNLAGLHHD</sequence>
<comment type="caution">
    <text evidence="1">The sequence shown here is derived from an EMBL/GenBank/DDBJ whole genome shotgun (WGS) entry which is preliminary data.</text>
</comment>
<dbReference type="AlphaFoldDB" id="Q1YJR7"/>